<dbReference type="Gene3D" id="1.10.30.50">
    <property type="match status" value="1"/>
</dbReference>
<dbReference type="EMBL" id="BMDO01000008">
    <property type="protein sequence ID" value="GGI51591.1"/>
    <property type="molecule type" value="Genomic_DNA"/>
</dbReference>
<evidence type="ECO:0000313" key="2">
    <source>
        <dbReference type="EMBL" id="GGI51591.1"/>
    </source>
</evidence>
<evidence type="ECO:0000259" key="1">
    <source>
        <dbReference type="Pfam" id="PF13395"/>
    </source>
</evidence>
<feature type="domain" description="HNH nuclease" evidence="1">
    <location>
        <begin position="228"/>
        <end position="275"/>
    </location>
</feature>
<name>A0A917N257_9SPHI</name>
<sequence length="350" mass="40593">MSLPKHENLSVNRLAACFNNTSATYKFYWFLSILQAVESGLTIISKRELFAGMVSNAWYTVNYFHVSFGKQDKLQRAIEALIDFEGMEVDANLKVVKERLMQTDNKATVAELNYFNSQVPHWFLAPWFPKADRVEIYSGSNDYLNDCLYSLSNDSLTINPNWIHYLTTNARVLKDFCYWNLTLYLQTKNPNVPDIAGKLIRPALRNSLRDQRVNFWNVVINEIGSIDCIYTGKRLTVGDYAVEHFVPFAFVAHDLIWNLIPADIAFNCSKSDKLPRLDTYFEPFYRLQATAIEIVQHVNPKNKYLEDYLTILPELTMFTNNNNRAKQRYREQLQPLLTIAANNGFEYLSL</sequence>
<dbReference type="AlphaFoldDB" id="A0A917N257"/>
<proteinExistence type="predicted"/>
<keyword evidence="3" id="KW-1185">Reference proteome</keyword>
<organism evidence="2 3">
    <name type="scientific">Mucilaginibacter galii</name>
    <dbReference type="NCBI Taxonomy" id="2005073"/>
    <lineage>
        <taxon>Bacteria</taxon>
        <taxon>Pseudomonadati</taxon>
        <taxon>Bacteroidota</taxon>
        <taxon>Sphingobacteriia</taxon>
        <taxon>Sphingobacteriales</taxon>
        <taxon>Sphingobacteriaceae</taxon>
        <taxon>Mucilaginibacter</taxon>
    </lineage>
</organism>
<dbReference type="InterPro" id="IPR003615">
    <property type="entry name" value="HNH_nuc"/>
</dbReference>
<dbReference type="Proteomes" id="UP000662074">
    <property type="component" value="Unassembled WGS sequence"/>
</dbReference>
<accession>A0A917N257</accession>
<gene>
    <name evidence="2" type="ORF">GCM10011425_28030</name>
</gene>
<dbReference type="Pfam" id="PF13395">
    <property type="entry name" value="HNH_4"/>
    <property type="match status" value="1"/>
</dbReference>
<comment type="caution">
    <text evidence="2">The sequence shown here is derived from an EMBL/GenBank/DDBJ whole genome shotgun (WGS) entry which is preliminary data.</text>
</comment>
<evidence type="ECO:0000313" key="3">
    <source>
        <dbReference type="Proteomes" id="UP000662074"/>
    </source>
</evidence>
<protein>
    <recommendedName>
        <fullName evidence="1">HNH nuclease domain-containing protein</fullName>
    </recommendedName>
</protein>
<reference evidence="2" key="1">
    <citation type="journal article" date="2014" name="Int. J. Syst. Evol. Microbiol.">
        <title>Complete genome sequence of Corynebacterium casei LMG S-19264T (=DSM 44701T), isolated from a smear-ripened cheese.</title>
        <authorList>
            <consortium name="US DOE Joint Genome Institute (JGI-PGF)"/>
            <person name="Walter F."/>
            <person name="Albersmeier A."/>
            <person name="Kalinowski J."/>
            <person name="Ruckert C."/>
        </authorList>
    </citation>
    <scope>NUCLEOTIDE SEQUENCE</scope>
    <source>
        <strain evidence="2">CCM 8711</strain>
    </source>
</reference>
<reference evidence="2" key="2">
    <citation type="submission" date="2020-09" db="EMBL/GenBank/DDBJ databases">
        <authorList>
            <person name="Sun Q."/>
            <person name="Sedlacek I."/>
        </authorList>
    </citation>
    <scope>NUCLEOTIDE SEQUENCE</scope>
    <source>
        <strain evidence="2">CCM 8711</strain>
    </source>
</reference>